<dbReference type="RefSeq" id="WP_067633306.1">
    <property type="nucleotide sequence ID" value="NZ_CP013213.1"/>
</dbReference>
<dbReference type="InterPro" id="IPR050922">
    <property type="entry name" value="LytR/CpsA/Psr_CW_biosynth"/>
</dbReference>
<comment type="similarity">
    <text evidence="1">Belongs to the LytR/CpsA/Psr (LCP) family.</text>
</comment>
<dbReference type="PANTHER" id="PTHR33392">
    <property type="entry name" value="POLYISOPRENYL-TEICHOIC ACID--PEPTIDOGLYCAN TEICHOIC ACID TRANSFERASE TAGU"/>
    <property type="match status" value="1"/>
</dbReference>
<reference evidence="4 5" key="1">
    <citation type="submission" date="2015-10" db="EMBL/GenBank/DDBJ databases">
        <title>Erysipelothrix larvae sp. LV19 isolated from the larval gut of the rhinoceros beetle, Trypoxylus dichotomus.</title>
        <authorList>
            <person name="Lim S."/>
            <person name="Kim B.-C."/>
        </authorList>
    </citation>
    <scope>NUCLEOTIDE SEQUENCE [LARGE SCALE GENOMIC DNA]</scope>
    <source>
        <strain evidence="4 5">LV19</strain>
    </source>
</reference>
<dbReference type="Proteomes" id="UP000063781">
    <property type="component" value="Chromosome"/>
</dbReference>
<dbReference type="AlphaFoldDB" id="A0A0X8H0T7"/>
<evidence type="ECO:0000259" key="3">
    <source>
        <dbReference type="Pfam" id="PF03816"/>
    </source>
</evidence>
<gene>
    <name evidence="4" type="ORF">AOC36_08385</name>
</gene>
<feature type="transmembrane region" description="Helical" evidence="2">
    <location>
        <begin position="20"/>
        <end position="38"/>
    </location>
</feature>
<feature type="transmembrane region" description="Helical" evidence="2">
    <location>
        <begin position="72"/>
        <end position="93"/>
    </location>
</feature>
<evidence type="ECO:0000313" key="5">
    <source>
        <dbReference type="Proteomes" id="UP000063781"/>
    </source>
</evidence>
<evidence type="ECO:0000313" key="4">
    <source>
        <dbReference type="EMBL" id="AMC94002.1"/>
    </source>
</evidence>
<dbReference type="KEGG" id="erl:AOC36_08385"/>
<dbReference type="Gene3D" id="3.40.630.190">
    <property type="entry name" value="LCP protein"/>
    <property type="match status" value="1"/>
</dbReference>
<evidence type="ECO:0000256" key="2">
    <source>
        <dbReference type="SAM" id="Phobius"/>
    </source>
</evidence>
<keyword evidence="2" id="KW-1133">Transmembrane helix</keyword>
<organism evidence="4 5">
    <name type="scientific">Erysipelothrix larvae</name>
    <dbReference type="NCBI Taxonomy" id="1514105"/>
    <lineage>
        <taxon>Bacteria</taxon>
        <taxon>Bacillati</taxon>
        <taxon>Bacillota</taxon>
        <taxon>Erysipelotrichia</taxon>
        <taxon>Erysipelotrichales</taxon>
        <taxon>Erysipelotrichaceae</taxon>
        <taxon>Erysipelothrix</taxon>
    </lineage>
</organism>
<name>A0A0X8H0T7_9FIRM</name>
<feature type="transmembrane region" description="Helical" evidence="2">
    <location>
        <begin position="44"/>
        <end position="65"/>
    </location>
</feature>
<dbReference type="PANTHER" id="PTHR33392:SF6">
    <property type="entry name" value="POLYISOPRENYL-TEICHOIC ACID--PEPTIDOGLYCAN TEICHOIC ACID TRANSFERASE TAGU"/>
    <property type="match status" value="1"/>
</dbReference>
<sequence length="489" mass="54258">MKKQKGSNPKRDLTMKRFGWVVLGIQALFSALSIYAIIDANVLPTRYLLIAMGVIVLLLILMGLWVMKTKGFASRIISLILSIVILLGTIYVMNASGFIGGVTGGSTNTHVINVLVLDESPAKNISDVKDEQFGVNTQQEQETANRAVTLIKEKDNIDISIKAYSDYETMIDDLYDGTVKVIIMSEGNMSLMDEIDENFTSNVRIIASYKYEEEVVQRDTRPDVLKETYSIFLSGIDTYGPVSTVSRSDVNMIITVNPKTNQILLTSIPRDYFVTLASRGAKDKLTHAGLYGVEESMNTLENLLDIDIDFYVRVNFSSVTDIVDALGGVEVYTKYNFITLPEHGGYRFTAGNNSVNGAQALSFVRERYNLPNGDNDRVYHQQQLVQGILNKAMSPSIITRFSSVLNSVSGSLQMSFSESELTSIIRHQVDSMESWDIQQVQLTGTGSSGVTYSMPGRNLYIMIPNQDSVNRASSLIHQMEKGEVVQVTD</sequence>
<dbReference type="NCBIfam" id="TIGR00350">
    <property type="entry name" value="lytR_cpsA_psr"/>
    <property type="match status" value="1"/>
</dbReference>
<dbReference type="Gene3D" id="3.40.190.10">
    <property type="entry name" value="Periplasmic binding protein-like II"/>
    <property type="match status" value="1"/>
</dbReference>
<keyword evidence="2" id="KW-0472">Membrane</keyword>
<dbReference type="EMBL" id="CP013213">
    <property type="protein sequence ID" value="AMC94002.1"/>
    <property type="molecule type" value="Genomic_DNA"/>
</dbReference>
<dbReference type="STRING" id="1514105.AOC36_08385"/>
<evidence type="ECO:0000256" key="1">
    <source>
        <dbReference type="ARBA" id="ARBA00006068"/>
    </source>
</evidence>
<feature type="domain" description="Cell envelope-related transcriptional attenuator" evidence="3">
    <location>
        <begin position="247"/>
        <end position="392"/>
    </location>
</feature>
<keyword evidence="5" id="KW-1185">Reference proteome</keyword>
<accession>A0A0X8H0T7</accession>
<dbReference type="InterPro" id="IPR004474">
    <property type="entry name" value="LytR_CpsA_psr"/>
</dbReference>
<protein>
    <recommendedName>
        <fullName evidence="3">Cell envelope-related transcriptional attenuator domain-containing protein</fullName>
    </recommendedName>
</protein>
<keyword evidence="2" id="KW-0812">Transmembrane</keyword>
<dbReference type="Pfam" id="PF03816">
    <property type="entry name" value="LytR_cpsA_psr"/>
    <property type="match status" value="1"/>
</dbReference>
<proteinExistence type="inferred from homology"/>